<dbReference type="PANTHER" id="PTHR24361">
    <property type="entry name" value="MITOGEN-ACTIVATED KINASE KINASE KINASE"/>
    <property type="match status" value="1"/>
</dbReference>
<accession>A0ABU2BEC9</accession>
<dbReference type="InterPro" id="IPR008266">
    <property type="entry name" value="Tyr_kinase_AS"/>
</dbReference>
<evidence type="ECO:0000256" key="4">
    <source>
        <dbReference type="ARBA" id="ARBA00022741"/>
    </source>
</evidence>
<dbReference type="InterPro" id="IPR053235">
    <property type="entry name" value="Ser_Thr_kinase"/>
</dbReference>
<dbReference type="RefSeq" id="WP_310288083.1">
    <property type="nucleotide sequence ID" value="NZ_BAAAWO010000001.1"/>
</dbReference>
<evidence type="ECO:0000256" key="5">
    <source>
        <dbReference type="ARBA" id="ARBA00022777"/>
    </source>
</evidence>
<dbReference type="Gene3D" id="1.10.510.10">
    <property type="entry name" value="Transferase(Phosphotransferase) domain 1"/>
    <property type="match status" value="1"/>
</dbReference>
<sequence>MESQKEPLPFPRIDGYRTLRHLDEGSGRSIWVVQDSTTHEELVVKILANDSPGSTVEAESLRVDHEFLVESFGMLETSLGPGILMEYCPAGSVAQIVAVRGPLNVGETITVMAPIAEALAFLHARGLTHGDLSPRNILFTAAGKPKLGDFGTHRVVGQTPGEYGTQGFCAPETCSGAGAGELQPARDVYALAACAWYLLTGRPPNATARRVPLGAMVPEVNDEFAKLLEQGLDPDPQLRPSAAQFGQRIFVAGTPEAVELSAAIKPDALKHMLTTRQTPAARGLLGRGRRTGNPTAADKVMLKERKAQIKAQQKPVPRRLRTVFEVKAGLEERTESAGGEQRWAQQHRIHGLKRGNRNLAAAAAIGLLVVGMAAVTTSMLKQTNETAIAGPPQAQVYAAPSGVGETDVEEAPETRRELVLVAAELSARRDRGLMDGSLEELRKVHVVGSPALAVDAKVVARMQDLGLRLEALKTSLNEVSVLPGKNALEATIEATSVQSGYRYVDRKGAVIASAKKSESQRVRMVLRFVDGSWRMWQVTGSK</sequence>
<dbReference type="CDD" id="cd14014">
    <property type="entry name" value="STKc_PknB_like"/>
    <property type="match status" value="1"/>
</dbReference>
<keyword evidence="2" id="KW-0723">Serine/threonine-protein kinase</keyword>
<dbReference type="PROSITE" id="PS50011">
    <property type="entry name" value="PROTEIN_KINASE_DOM"/>
    <property type="match status" value="1"/>
</dbReference>
<dbReference type="InterPro" id="IPR011009">
    <property type="entry name" value="Kinase-like_dom_sf"/>
</dbReference>
<dbReference type="PANTHER" id="PTHR24361:SF433">
    <property type="entry name" value="PROTEIN KINASE DOMAIN-CONTAINING PROTEIN"/>
    <property type="match status" value="1"/>
</dbReference>
<dbReference type="Pfam" id="PF00069">
    <property type="entry name" value="Pkinase"/>
    <property type="match status" value="1"/>
</dbReference>
<gene>
    <name evidence="10" type="ORF">J2S64_000649</name>
</gene>
<organism evidence="10 11">
    <name type="scientific">Paeniglutamicibacter sulfureus</name>
    <dbReference type="NCBI Taxonomy" id="43666"/>
    <lineage>
        <taxon>Bacteria</taxon>
        <taxon>Bacillati</taxon>
        <taxon>Actinomycetota</taxon>
        <taxon>Actinomycetes</taxon>
        <taxon>Micrococcales</taxon>
        <taxon>Micrococcaceae</taxon>
        <taxon>Paeniglutamicibacter</taxon>
    </lineage>
</organism>
<keyword evidence="6" id="KW-0067">ATP-binding</keyword>
<protein>
    <recommendedName>
        <fullName evidence="1">non-specific serine/threonine protein kinase</fullName>
        <ecNumber evidence="1">2.7.11.1</ecNumber>
    </recommendedName>
</protein>
<keyword evidence="4" id="KW-0547">Nucleotide-binding</keyword>
<evidence type="ECO:0000313" key="11">
    <source>
        <dbReference type="Proteomes" id="UP001183817"/>
    </source>
</evidence>
<evidence type="ECO:0000256" key="6">
    <source>
        <dbReference type="ARBA" id="ARBA00022840"/>
    </source>
</evidence>
<dbReference type="InterPro" id="IPR000719">
    <property type="entry name" value="Prot_kinase_dom"/>
</dbReference>
<dbReference type="PROSITE" id="PS00109">
    <property type="entry name" value="PROTEIN_KINASE_TYR"/>
    <property type="match status" value="1"/>
</dbReference>
<evidence type="ECO:0000259" key="9">
    <source>
        <dbReference type="PROSITE" id="PS50011"/>
    </source>
</evidence>
<dbReference type="EMBL" id="JAVDYI010000001">
    <property type="protein sequence ID" value="MDR7356958.1"/>
    <property type="molecule type" value="Genomic_DNA"/>
</dbReference>
<comment type="catalytic activity">
    <reaction evidence="8">
        <text>L-seryl-[protein] + ATP = O-phospho-L-seryl-[protein] + ADP + H(+)</text>
        <dbReference type="Rhea" id="RHEA:17989"/>
        <dbReference type="Rhea" id="RHEA-COMP:9863"/>
        <dbReference type="Rhea" id="RHEA-COMP:11604"/>
        <dbReference type="ChEBI" id="CHEBI:15378"/>
        <dbReference type="ChEBI" id="CHEBI:29999"/>
        <dbReference type="ChEBI" id="CHEBI:30616"/>
        <dbReference type="ChEBI" id="CHEBI:83421"/>
        <dbReference type="ChEBI" id="CHEBI:456216"/>
        <dbReference type="EC" id="2.7.11.1"/>
    </reaction>
</comment>
<evidence type="ECO:0000313" key="10">
    <source>
        <dbReference type="EMBL" id="MDR7356958.1"/>
    </source>
</evidence>
<keyword evidence="11" id="KW-1185">Reference proteome</keyword>
<proteinExistence type="predicted"/>
<dbReference type="Proteomes" id="UP001183817">
    <property type="component" value="Unassembled WGS sequence"/>
</dbReference>
<dbReference type="SUPFAM" id="SSF56112">
    <property type="entry name" value="Protein kinase-like (PK-like)"/>
    <property type="match status" value="1"/>
</dbReference>
<keyword evidence="5" id="KW-0418">Kinase</keyword>
<evidence type="ECO:0000256" key="2">
    <source>
        <dbReference type="ARBA" id="ARBA00022527"/>
    </source>
</evidence>
<evidence type="ECO:0000256" key="1">
    <source>
        <dbReference type="ARBA" id="ARBA00012513"/>
    </source>
</evidence>
<reference evidence="10 11" key="1">
    <citation type="submission" date="2023-07" db="EMBL/GenBank/DDBJ databases">
        <title>Sequencing the genomes of 1000 actinobacteria strains.</title>
        <authorList>
            <person name="Klenk H.-P."/>
        </authorList>
    </citation>
    <scope>NUCLEOTIDE SEQUENCE [LARGE SCALE GENOMIC DNA]</scope>
    <source>
        <strain evidence="10 11">DSM 20167</strain>
    </source>
</reference>
<keyword evidence="3" id="KW-0808">Transferase</keyword>
<evidence type="ECO:0000256" key="3">
    <source>
        <dbReference type="ARBA" id="ARBA00022679"/>
    </source>
</evidence>
<name>A0ABU2BEC9_9MICC</name>
<comment type="caution">
    <text evidence="10">The sequence shown here is derived from an EMBL/GenBank/DDBJ whole genome shotgun (WGS) entry which is preliminary data.</text>
</comment>
<dbReference type="EC" id="2.7.11.1" evidence="1"/>
<comment type="catalytic activity">
    <reaction evidence="7">
        <text>L-threonyl-[protein] + ATP = O-phospho-L-threonyl-[protein] + ADP + H(+)</text>
        <dbReference type="Rhea" id="RHEA:46608"/>
        <dbReference type="Rhea" id="RHEA-COMP:11060"/>
        <dbReference type="Rhea" id="RHEA-COMP:11605"/>
        <dbReference type="ChEBI" id="CHEBI:15378"/>
        <dbReference type="ChEBI" id="CHEBI:30013"/>
        <dbReference type="ChEBI" id="CHEBI:30616"/>
        <dbReference type="ChEBI" id="CHEBI:61977"/>
        <dbReference type="ChEBI" id="CHEBI:456216"/>
        <dbReference type="EC" id="2.7.11.1"/>
    </reaction>
</comment>
<feature type="domain" description="Protein kinase" evidence="9">
    <location>
        <begin position="16"/>
        <end position="251"/>
    </location>
</feature>
<evidence type="ECO:0000256" key="7">
    <source>
        <dbReference type="ARBA" id="ARBA00047899"/>
    </source>
</evidence>
<evidence type="ECO:0000256" key="8">
    <source>
        <dbReference type="ARBA" id="ARBA00048679"/>
    </source>
</evidence>